<name>A0AAX4HFU7_9ASCO</name>
<evidence type="ECO:0000256" key="9">
    <source>
        <dbReference type="ARBA" id="ARBA00023054"/>
    </source>
</evidence>
<dbReference type="RefSeq" id="XP_062879664.1">
    <property type="nucleotide sequence ID" value="XM_063023594.1"/>
</dbReference>
<evidence type="ECO:0000256" key="6">
    <source>
        <dbReference type="ARBA" id="ARBA00022553"/>
    </source>
</evidence>
<evidence type="ECO:0000256" key="5">
    <source>
        <dbReference type="ARBA" id="ARBA00022499"/>
    </source>
</evidence>
<comment type="similarity">
    <text evidence="11">Belongs to the dynactin subunit 4 family.</text>
</comment>
<evidence type="ECO:0000313" key="14">
    <source>
        <dbReference type="EMBL" id="WPK27286.1"/>
    </source>
</evidence>
<evidence type="ECO:0000313" key="15">
    <source>
        <dbReference type="Proteomes" id="UP001338582"/>
    </source>
</evidence>
<accession>A0AAX4HFU7</accession>
<keyword evidence="4" id="KW-0963">Cytoplasm</keyword>
<dbReference type="GeneID" id="88175727"/>
<reference evidence="14 15" key="1">
    <citation type="submission" date="2023-10" db="EMBL/GenBank/DDBJ databases">
        <title>Draft Genome Sequence of Candida saopaulonensis from a very Premature Infant with Sepsis.</title>
        <authorList>
            <person name="Ning Y."/>
            <person name="Dai R."/>
            <person name="Xiao M."/>
            <person name="Xu Y."/>
            <person name="Yan Q."/>
            <person name="Zhang L."/>
        </authorList>
    </citation>
    <scope>NUCLEOTIDE SEQUENCE [LARGE SCALE GENOMIC DNA]</scope>
    <source>
        <strain evidence="14 15">19XY460</strain>
    </source>
</reference>
<evidence type="ECO:0000256" key="1">
    <source>
        <dbReference type="ARBA" id="ARBA00004300"/>
    </source>
</evidence>
<keyword evidence="10" id="KW-0206">Cytoskeleton</keyword>
<organism evidence="14 15">
    <name type="scientific">Australozyma saopauloensis</name>
    <dbReference type="NCBI Taxonomy" id="291208"/>
    <lineage>
        <taxon>Eukaryota</taxon>
        <taxon>Fungi</taxon>
        <taxon>Dikarya</taxon>
        <taxon>Ascomycota</taxon>
        <taxon>Saccharomycotina</taxon>
        <taxon>Pichiomycetes</taxon>
        <taxon>Metschnikowiaceae</taxon>
        <taxon>Australozyma</taxon>
    </lineage>
</organism>
<dbReference type="PANTHER" id="PTHR13034:SF2">
    <property type="entry name" value="DYNACTIN SUBUNIT 4"/>
    <property type="match status" value="1"/>
</dbReference>
<sequence length="411" mass="45582">MYLYNSIYLCSCKNKTESSVAIPAALRGTKLTLPDLYFCSRCLVLRCNDCCIIETVAKYCVNCMTDYSDSPGTTRCIKNCFECVKCSSPLAITALDVGKGKQFTFNCGYCDYSYETEVITEPIPLLKHLRAKADPRFSRLCEKYSHRDSTTLTAQMEQKLQQMSLSANTENKKQFHLNRLGSNPQSLLPPLPTGKHLVAKRSYSCPGCNTKLLDPVADPRLMKYLTKELALDILPLLVAKVGPEELELEGDTQCYLSVINALPSNAKITISTVEKIPSTFNKTETELSVSLPVTSFAVSSRREKMGILESLPTQFLTDATAESRAEKLTRSVTKGGRYSANYEANGLEKGANWATVPFSYSATEDLDCDILPWLPFYVTIETRMPASMNRALTSSGNGLKLGFWALVPVEK</sequence>
<dbReference type="GO" id="GO:0005869">
    <property type="term" value="C:dynactin complex"/>
    <property type="evidence" value="ECO:0007669"/>
    <property type="project" value="InterPro"/>
</dbReference>
<keyword evidence="9" id="KW-0175">Coiled coil</keyword>
<keyword evidence="7" id="KW-0832">Ubl conjugation</keyword>
<dbReference type="Proteomes" id="UP001338582">
    <property type="component" value="Chromosome 6"/>
</dbReference>
<evidence type="ECO:0000256" key="3">
    <source>
        <dbReference type="ARBA" id="ARBA00004657"/>
    </source>
</evidence>
<dbReference type="GO" id="GO:0001725">
    <property type="term" value="C:stress fiber"/>
    <property type="evidence" value="ECO:0007669"/>
    <property type="project" value="UniProtKB-SubCell"/>
</dbReference>
<keyword evidence="15" id="KW-1185">Reference proteome</keyword>
<dbReference type="EMBL" id="CP138899">
    <property type="protein sequence ID" value="WPK27286.1"/>
    <property type="molecule type" value="Genomic_DNA"/>
</dbReference>
<protein>
    <recommendedName>
        <fullName evidence="12">Dynactin subunit 4</fullName>
    </recommendedName>
</protein>
<evidence type="ECO:0000256" key="10">
    <source>
        <dbReference type="ARBA" id="ARBA00023212"/>
    </source>
</evidence>
<keyword evidence="6" id="KW-0597">Phosphoprotein</keyword>
<evidence type="ECO:0000256" key="13">
    <source>
        <dbReference type="ARBA" id="ARBA00093507"/>
    </source>
</evidence>
<gene>
    <name evidence="14" type="ORF">PUMCH_004667</name>
</gene>
<keyword evidence="8" id="KW-0007">Acetylation</keyword>
<dbReference type="InterPro" id="IPR008603">
    <property type="entry name" value="DCTN4"/>
</dbReference>
<evidence type="ECO:0000256" key="2">
    <source>
        <dbReference type="ARBA" id="ARBA00004529"/>
    </source>
</evidence>
<keyword evidence="5" id="KW-1017">Isopeptide bond</keyword>
<evidence type="ECO:0000256" key="4">
    <source>
        <dbReference type="ARBA" id="ARBA00022490"/>
    </source>
</evidence>
<dbReference type="KEGG" id="asau:88175727"/>
<evidence type="ECO:0000256" key="7">
    <source>
        <dbReference type="ARBA" id="ARBA00022843"/>
    </source>
</evidence>
<evidence type="ECO:0000256" key="8">
    <source>
        <dbReference type="ARBA" id="ARBA00022990"/>
    </source>
</evidence>
<evidence type="ECO:0000256" key="11">
    <source>
        <dbReference type="ARBA" id="ARBA00034776"/>
    </source>
</evidence>
<comment type="subcellular location">
    <subcellularLocation>
        <location evidence="1">Cytoplasm</location>
        <location evidence="1">Cytoskeleton</location>
        <location evidence="1">Microtubule organizing center</location>
        <location evidence="1">Centrosome</location>
    </subcellularLocation>
    <subcellularLocation>
        <location evidence="2">Cytoplasm</location>
        <location evidence="2">Cytoskeleton</location>
        <location evidence="2">Stress fiber</location>
    </subcellularLocation>
    <subcellularLocation>
        <location evidence="3">Cytoplasm</location>
        <location evidence="3">Myofibril</location>
    </subcellularLocation>
</comment>
<proteinExistence type="inferred from homology"/>
<dbReference type="PANTHER" id="PTHR13034">
    <property type="entry name" value="DYNACTIN P62 SUBUNIT"/>
    <property type="match status" value="1"/>
</dbReference>
<dbReference type="AlphaFoldDB" id="A0AAX4HFU7"/>
<comment type="subunit">
    <text evidence="13">Subunit of dynactin, a multiprotein complex part of a tripartite complex with dynein and a adapter, such as BICDL1, BICD2 or HOOK3. The dynactin complex is built around ACTR1A/ACTB filament and consists of an actin-related filament composed of a shoulder domain, a pointed end and a barbed end. Its length is defined by its flexible shoulder domain. The soulder is composed of 2 DCTN1 subunits, 4 DCTN2 and 2 DCTN3. The 4 DCNT2 (via N-terminus) bind the ACTR1A filament and act as molecular rulers to determine the length. The pointed end is important for binding dynein-dynactin cargo adapters. Consists of 4 subunits: ACTR10, DCNT4, DCTN5 and DCTN6. The barbed end is composed of a CAPZA1:CAPZB heterodimers, which binds ACTR1A/ACTB filament and dynactin and stabilizes dynactin. Interacts with ATP7B, but not ATP7A, in a copper-dependent manner. Interacts with ANK2; this interaction is required for localization at costameres. Interacts with N4BP2L1.</text>
</comment>
<dbReference type="Pfam" id="PF05502">
    <property type="entry name" value="Dynactin_p62"/>
    <property type="match status" value="1"/>
</dbReference>
<evidence type="ECO:0000256" key="12">
    <source>
        <dbReference type="ARBA" id="ARBA00034864"/>
    </source>
</evidence>